<keyword evidence="2 6" id="KW-0378">Hydrolase</keyword>
<dbReference type="PANTHER" id="PTHR46112">
    <property type="entry name" value="AMINOPEPTIDASE"/>
    <property type="match status" value="1"/>
</dbReference>
<keyword evidence="1 3" id="KW-0479">Metal-binding</keyword>
<dbReference type="Pfam" id="PF00557">
    <property type="entry name" value="Peptidase_M24"/>
    <property type="match status" value="1"/>
</dbReference>
<evidence type="ECO:0000259" key="5">
    <source>
        <dbReference type="Pfam" id="PF01321"/>
    </source>
</evidence>
<dbReference type="InterPro" id="IPR001131">
    <property type="entry name" value="Peptidase_M24B_aminopep-P_CS"/>
</dbReference>
<dbReference type="AlphaFoldDB" id="C0BXG7"/>
<dbReference type="InterPro" id="IPR000994">
    <property type="entry name" value="Pept_M24"/>
</dbReference>
<dbReference type="EC" id="3.4.-.-" evidence="6"/>
<gene>
    <name evidence="6" type="ORF">CLOHYLEM_04504</name>
</gene>
<organism evidence="6 7">
    <name type="scientific">[Clostridium] hylemonae DSM 15053</name>
    <dbReference type="NCBI Taxonomy" id="553973"/>
    <lineage>
        <taxon>Bacteria</taxon>
        <taxon>Bacillati</taxon>
        <taxon>Bacillota</taxon>
        <taxon>Clostridia</taxon>
        <taxon>Lachnospirales</taxon>
        <taxon>Lachnospiraceae</taxon>
    </lineage>
</organism>
<sequence>MMDIKKRIEDARTVMRQKQLDCLILSPSADLYYMTGLSPIAVERPVFLIVLREEAYVILPAFEADDLREEVKEQISCIFWQETEDPYRKAAACVGGGSIRIAAGDAMPNVMAYRLARQIKAASWSLGSEVMEELRARKDAAELKYLMTAQEKSEAALLRTLEQGLEGFTEREVAQRLKGYLEEEGLSCRGLPLVAAGQNGAVPHHQAADCRICFQDAVVIDFGGSYEGYFSDITRTVAVGKPPEGFEEIYGTVRAANEAAFQAAAPGITCGCLDEAARQVIREAGYGGFFTHRLGHGIGLDIHEPPYIVAGSRKQIEPGNVFSNEPGIYLPGRFGIRLEDDLYIGQKEAECLTGLGHELLVVD</sequence>
<evidence type="ECO:0000256" key="1">
    <source>
        <dbReference type="ARBA" id="ARBA00022723"/>
    </source>
</evidence>
<dbReference type="PROSITE" id="PS00491">
    <property type="entry name" value="PROLINE_PEPTIDASE"/>
    <property type="match status" value="1"/>
</dbReference>
<dbReference type="SUPFAM" id="SSF53092">
    <property type="entry name" value="Creatinase/prolidase N-terminal domain"/>
    <property type="match status" value="1"/>
</dbReference>
<evidence type="ECO:0000313" key="7">
    <source>
        <dbReference type="Proteomes" id="UP000004893"/>
    </source>
</evidence>
<dbReference type="InterPro" id="IPR036005">
    <property type="entry name" value="Creatinase/aminopeptidase-like"/>
</dbReference>
<evidence type="ECO:0000256" key="3">
    <source>
        <dbReference type="RuleBase" id="RU000590"/>
    </source>
</evidence>
<reference evidence="6" key="1">
    <citation type="submission" date="2009-02" db="EMBL/GenBank/DDBJ databases">
        <authorList>
            <person name="Fulton L."/>
            <person name="Clifton S."/>
            <person name="Fulton B."/>
            <person name="Xu J."/>
            <person name="Minx P."/>
            <person name="Pepin K.H."/>
            <person name="Johnson M."/>
            <person name="Bhonagiri V."/>
            <person name="Nash W.E."/>
            <person name="Mardis E.R."/>
            <person name="Wilson R.K."/>
        </authorList>
    </citation>
    <scope>NUCLEOTIDE SEQUENCE [LARGE SCALE GENOMIC DNA]</scope>
    <source>
        <strain evidence="6">DSM 15053</strain>
    </source>
</reference>
<dbReference type="Gene3D" id="3.90.230.10">
    <property type="entry name" value="Creatinase/methionine aminopeptidase superfamily"/>
    <property type="match status" value="1"/>
</dbReference>
<dbReference type="EMBL" id="ABYI02000012">
    <property type="protein sequence ID" value="EEG75274.1"/>
    <property type="molecule type" value="Genomic_DNA"/>
</dbReference>
<dbReference type="SUPFAM" id="SSF55920">
    <property type="entry name" value="Creatinase/aminopeptidase"/>
    <property type="match status" value="1"/>
</dbReference>
<dbReference type="Gene3D" id="3.40.350.10">
    <property type="entry name" value="Creatinase/prolidase N-terminal domain"/>
    <property type="match status" value="1"/>
</dbReference>
<dbReference type="Proteomes" id="UP000004893">
    <property type="component" value="Unassembled WGS sequence"/>
</dbReference>
<dbReference type="OrthoDB" id="9806388at2"/>
<evidence type="ECO:0000256" key="2">
    <source>
        <dbReference type="ARBA" id="ARBA00022801"/>
    </source>
</evidence>
<accession>C0BXG7</accession>
<evidence type="ECO:0000313" key="6">
    <source>
        <dbReference type="EMBL" id="EEG75274.1"/>
    </source>
</evidence>
<dbReference type="HOGENOM" id="CLU_017266_4_2_9"/>
<dbReference type="InterPro" id="IPR029149">
    <property type="entry name" value="Creatin/AminoP/Spt16_N"/>
</dbReference>
<feature type="domain" description="Creatinase N-terminal" evidence="5">
    <location>
        <begin position="7"/>
        <end position="136"/>
    </location>
</feature>
<dbReference type="InterPro" id="IPR050659">
    <property type="entry name" value="Peptidase_M24B"/>
</dbReference>
<keyword evidence="7" id="KW-1185">Reference proteome</keyword>
<comment type="similarity">
    <text evidence="3">Belongs to the peptidase M24B family.</text>
</comment>
<comment type="caution">
    <text evidence="6">The sequence shown here is derived from an EMBL/GenBank/DDBJ whole genome shotgun (WGS) entry which is preliminary data.</text>
</comment>
<dbReference type="RefSeq" id="WP_006441836.1">
    <property type="nucleotide sequence ID" value="NZ_CP036524.1"/>
</dbReference>
<dbReference type="eggNOG" id="COG0006">
    <property type="taxonomic scope" value="Bacteria"/>
</dbReference>
<dbReference type="GO" id="GO:0016787">
    <property type="term" value="F:hydrolase activity"/>
    <property type="evidence" value="ECO:0007669"/>
    <property type="project" value="UniProtKB-KW"/>
</dbReference>
<dbReference type="STRING" id="553973.CLOHYLEM_04504"/>
<dbReference type="GO" id="GO:0046872">
    <property type="term" value="F:metal ion binding"/>
    <property type="evidence" value="ECO:0007669"/>
    <property type="project" value="UniProtKB-KW"/>
</dbReference>
<feature type="domain" description="Peptidase M24" evidence="4">
    <location>
        <begin position="147"/>
        <end position="344"/>
    </location>
</feature>
<dbReference type="InterPro" id="IPR000587">
    <property type="entry name" value="Creatinase_N"/>
</dbReference>
<reference evidence="6" key="2">
    <citation type="submission" date="2013-06" db="EMBL/GenBank/DDBJ databases">
        <title>Draft genome sequence of Clostridium hylemonae (DSM 15053).</title>
        <authorList>
            <person name="Sudarsanam P."/>
            <person name="Ley R."/>
            <person name="Guruge J."/>
            <person name="Turnbaugh P.J."/>
            <person name="Mahowald M."/>
            <person name="Liep D."/>
            <person name="Gordon J."/>
        </authorList>
    </citation>
    <scope>NUCLEOTIDE SEQUENCE</scope>
    <source>
        <strain evidence="6">DSM 15053</strain>
    </source>
</reference>
<protein>
    <submittedName>
        <fullName evidence="6">Peptidase, M24 family</fullName>
        <ecNumber evidence="6">3.4.-.-</ecNumber>
    </submittedName>
</protein>
<name>C0BXG7_9FIRM</name>
<proteinExistence type="inferred from homology"/>
<dbReference type="PANTHER" id="PTHR46112:SF9">
    <property type="entry name" value="XAA-PRO AMINOPEPTIDASE"/>
    <property type="match status" value="1"/>
</dbReference>
<evidence type="ECO:0000259" key="4">
    <source>
        <dbReference type="Pfam" id="PF00557"/>
    </source>
</evidence>
<dbReference type="Pfam" id="PF01321">
    <property type="entry name" value="Creatinase_N"/>
    <property type="match status" value="1"/>
</dbReference>